<dbReference type="GO" id="GO:0006635">
    <property type="term" value="P:fatty acid beta-oxidation"/>
    <property type="evidence" value="ECO:0007669"/>
    <property type="project" value="UniProtKB-ARBA"/>
</dbReference>
<evidence type="ECO:0000256" key="2">
    <source>
        <dbReference type="ARBA" id="ARBA00007005"/>
    </source>
</evidence>
<evidence type="ECO:0000256" key="7">
    <source>
        <dbReference type="ARBA" id="ARBA00023002"/>
    </source>
</evidence>
<reference evidence="16" key="1">
    <citation type="journal article" date="2010" name="Int. J. Syst. Evol. Microbiol.">
        <title>Porticoccus litoralis gen. nov., sp. nov., a gammaproteobacterium isolated from the Yellow Sea.</title>
        <authorList>
            <person name="Oh H.M."/>
            <person name="Kim H."/>
            <person name="Kim K.M."/>
            <person name="Min G.S."/>
            <person name="Cho J.C."/>
        </authorList>
    </citation>
    <scope>NUCLEOTIDE SEQUENCE</scope>
    <source>
        <strain evidence="16">DSM 25064</strain>
    </source>
</reference>
<evidence type="ECO:0000256" key="8">
    <source>
        <dbReference type="ARBA" id="ARBA00023027"/>
    </source>
</evidence>
<keyword evidence="17" id="KW-1185">Reference proteome</keyword>
<dbReference type="GO" id="GO:0016509">
    <property type="term" value="F:long-chain (3S)-3-hydroxyacyl-CoA dehydrogenase (NAD+) activity"/>
    <property type="evidence" value="ECO:0007669"/>
    <property type="project" value="TreeGrafter"/>
</dbReference>
<dbReference type="FunFam" id="3.40.50.720:FF:000009">
    <property type="entry name" value="Fatty oxidation complex, alpha subunit"/>
    <property type="match status" value="1"/>
</dbReference>
<evidence type="ECO:0000259" key="15">
    <source>
        <dbReference type="Pfam" id="PF02737"/>
    </source>
</evidence>
<evidence type="ECO:0000313" key="16">
    <source>
        <dbReference type="EMBL" id="MDP1520431.1"/>
    </source>
</evidence>
<dbReference type="InterPro" id="IPR008927">
    <property type="entry name" value="6-PGluconate_DH-like_C_sf"/>
</dbReference>
<dbReference type="Gene3D" id="3.40.50.720">
    <property type="entry name" value="NAD(P)-binding Rossmann-like Domain"/>
    <property type="match status" value="1"/>
</dbReference>
<dbReference type="InterPro" id="IPR006176">
    <property type="entry name" value="3-OHacyl-CoA_DH_NAD-bd"/>
</dbReference>
<evidence type="ECO:0000256" key="12">
    <source>
        <dbReference type="ARBA" id="ARBA00049556"/>
    </source>
</evidence>
<dbReference type="GO" id="GO:0004300">
    <property type="term" value="F:enoyl-CoA hydratase activity"/>
    <property type="evidence" value="ECO:0007669"/>
    <property type="project" value="UniProtKB-EC"/>
</dbReference>
<keyword evidence="10" id="KW-0456">Lyase</keyword>
<dbReference type="InterPro" id="IPR050136">
    <property type="entry name" value="FA_oxidation_alpha_subunit"/>
</dbReference>
<evidence type="ECO:0000313" key="17">
    <source>
        <dbReference type="Proteomes" id="UP001178354"/>
    </source>
</evidence>
<keyword evidence="9" id="KW-0443">Lipid metabolism</keyword>
<comment type="similarity">
    <text evidence="13">Belongs to the enoyl-CoA hydratase/isomerase family.</text>
</comment>
<dbReference type="PROSITE" id="PS00067">
    <property type="entry name" value="3HCDH"/>
    <property type="match status" value="1"/>
</dbReference>
<feature type="domain" description="3-hydroxyacyl-CoA dehydrogenase C-terminal" evidence="14">
    <location>
        <begin position="491"/>
        <end position="580"/>
    </location>
</feature>
<evidence type="ECO:0000256" key="13">
    <source>
        <dbReference type="RuleBase" id="RU003707"/>
    </source>
</evidence>
<feature type="domain" description="3-hydroxyacyl-CoA dehydrogenase NAD binding" evidence="15">
    <location>
        <begin position="315"/>
        <end position="487"/>
    </location>
</feature>
<reference evidence="16" key="2">
    <citation type="submission" date="2023-08" db="EMBL/GenBank/DDBJ databases">
        <authorList>
            <person name="Luo J."/>
        </authorList>
    </citation>
    <scope>NUCLEOTIDE SEQUENCE</scope>
    <source>
        <strain evidence="16">DSM 25064</strain>
    </source>
</reference>
<dbReference type="InterPro" id="IPR036291">
    <property type="entry name" value="NAD(P)-bd_dom_sf"/>
</dbReference>
<dbReference type="InterPro" id="IPR006108">
    <property type="entry name" value="3HC_DH_C"/>
</dbReference>
<comment type="pathway">
    <text evidence="1">Lipid metabolism; fatty acid beta-oxidation.</text>
</comment>
<protein>
    <recommendedName>
        <fullName evidence="4">enoyl-CoA hydratase</fullName>
        <ecNumber evidence="4">4.2.1.17</ecNumber>
    </recommendedName>
</protein>
<organism evidence="16 17">
    <name type="scientific">Porticoccus litoralis</name>
    <dbReference type="NCBI Taxonomy" id="434086"/>
    <lineage>
        <taxon>Bacteria</taxon>
        <taxon>Pseudomonadati</taxon>
        <taxon>Pseudomonadota</taxon>
        <taxon>Gammaproteobacteria</taxon>
        <taxon>Cellvibrionales</taxon>
        <taxon>Porticoccaceae</taxon>
        <taxon>Porticoccus</taxon>
    </lineage>
</organism>
<keyword evidence="6" id="KW-0442">Lipid degradation</keyword>
<keyword evidence="11" id="KW-0511">Multifunctional enzyme</keyword>
<dbReference type="EMBL" id="JAUUUU010000002">
    <property type="protein sequence ID" value="MDP1520431.1"/>
    <property type="molecule type" value="Genomic_DNA"/>
</dbReference>
<comment type="caution">
    <text evidence="16">The sequence shown here is derived from an EMBL/GenBank/DDBJ whole genome shotgun (WGS) entry which is preliminary data.</text>
</comment>
<keyword evidence="7" id="KW-0560">Oxidoreductase</keyword>
<name>A0AAW8B186_9GAMM</name>
<dbReference type="CDD" id="cd06558">
    <property type="entry name" value="crotonase-like"/>
    <property type="match status" value="1"/>
</dbReference>
<dbReference type="Pfam" id="PF02737">
    <property type="entry name" value="3HCDH_N"/>
    <property type="match status" value="1"/>
</dbReference>
<dbReference type="FunFam" id="3.90.226.10:FF:000011">
    <property type="entry name" value="Fatty acid oxidation complex subunit alpha"/>
    <property type="match status" value="1"/>
</dbReference>
<evidence type="ECO:0000259" key="14">
    <source>
        <dbReference type="Pfam" id="PF00725"/>
    </source>
</evidence>
<comment type="similarity">
    <text evidence="2">In the central section; belongs to the 3-hydroxyacyl-CoA dehydrogenase family.</text>
</comment>
<dbReference type="Proteomes" id="UP001178354">
    <property type="component" value="Unassembled WGS sequence"/>
</dbReference>
<comment type="similarity">
    <text evidence="3">In the N-terminal section; belongs to the enoyl-CoA hydratase/isomerase family.</text>
</comment>
<evidence type="ECO:0000256" key="1">
    <source>
        <dbReference type="ARBA" id="ARBA00005005"/>
    </source>
</evidence>
<evidence type="ECO:0000256" key="4">
    <source>
        <dbReference type="ARBA" id="ARBA00012076"/>
    </source>
</evidence>
<dbReference type="InterPro" id="IPR006180">
    <property type="entry name" value="3-OHacyl-CoA_DH_CS"/>
</dbReference>
<accession>A0AAW8B186</accession>
<dbReference type="InterPro" id="IPR018376">
    <property type="entry name" value="Enoyl-CoA_hyd/isom_CS"/>
</dbReference>
<dbReference type="PANTHER" id="PTHR43612:SF3">
    <property type="entry name" value="TRIFUNCTIONAL ENZYME SUBUNIT ALPHA, MITOCHONDRIAL"/>
    <property type="match status" value="1"/>
</dbReference>
<dbReference type="EC" id="4.2.1.17" evidence="4"/>
<evidence type="ECO:0000256" key="11">
    <source>
        <dbReference type="ARBA" id="ARBA00023268"/>
    </source>
</evidence>
<evidence type="ECO:0000256" key="6">
    <source>
        <dbReference type="ARBA" id="ARBA00022963"/>
    </source>
</evidence>
<dbReference type="SUPFAM" id="SSF48179">
    <property type="entry name" value="6-phosphogluconate dehydrogenase C-terminal domain-like"/>
    <property type="match status" value="2"/>
</dbReference>
<keyword evidence="8" id="KW-0520">NAD</keyword>
<evidence type="ECO:0000256" key="3">
    <source>
        <dbReference type="ARBA" id="ARBA00008750"/>
    </source>
</evidence>
<dbReference type="PANTHER" id="PTHR43612">
    <property type="entry name" value="TRIFUNCTIONAL ENZYME SUBUNIT ALPHA"/>
    <property type="match status" value="1"/>
</dbReference>
<dbReference type="Gene3D" id="1.10.1040.50">
    <property type="match status" value="1"/>
</dbReference>
<dbReference type="SUPFAM" id="SSF52096">
    <property type="entry name" value="ClpP/crotonase"/>
    <property type="match status" value="1"/>
</dbReference>
<evidence type="ECO:0000256" key="10">
    <source>
        <dbReference type="ARBA" id="ARBA00023239"/>
    </source>
</evidence>
<dbReference type="SUPFAM" id="SSF51735">
    <property type="entry name" value="NAD(P)-binding Rossmann-fold domains"/>
    <property type="match status" value="1"/>
</dbReference>
<dbReference type="RefSeq" id="WP_305169996.1">
    <property type="nucleotide sequence ID" value="NZ_JAUUUU010000002.1"/>
</dbReference>
<dbReference type="PROSITE" id="PS00166">
    <property type="entry name" value="ENOYL_COA_HYDRATASE"/>
    <property type="match status" value="1"/>
</dbReference>
<dbReference type="InterPro" id="IPR029045">
    <property type="entry name" value="ClpP/crotonase-like_dom_sf"/>
</dbReference>
<dbReference type="Gene3D" id="3.90.226.10">
    <property type="entry name" value="2-enoyl-CoA Hydratase, Chain A, domain 1"/>
    <property type="match status" value="1"/>
</dbReference>
<dbReference type="AlphaFoldDB" id="A0AAW8B186"/>
<evidence type="ECO:0000256" key="9">
    <source>
        <dbReference type="ARBA" id="ARBA00023098"/>
    </source>
</evidence>
<dbReference type="Pfam" id="PF00378">
    <property type="entry name" value="ECH_1"/>
    <property type="match status" value="1"/>
</dbReference>
<gene>
    <name evidence="16" type="ORF">Q8A57_05545</name>
</gene>
<proteinExistence type="inferred from homology"/>
<evidence type="ECO:0000256" key="5">
    <source>
        <dbReference type="ARBA" id="ARBA00022832"/>
    </source>
</evidence>
<dbReference type="InterPro" id="IPR001753">
    <property type="entry name" value="Enoyl-CoA_hydra/iso"/>
</dbReference>
<comment type="catalytic activity">
    <reaction evidence="12">
        <text>a (3S)-3-hydroxyacyl-CoA + NAD(+) = a 3-oxoacyl-CoA + NADH + H(+)</text>
        <dbReference type="Rhea" id="RHEA:22432"/>
        <dbReference type="ChEBI" id="CHEBI:15378"/>
        <dbReference type="ChEBI" id="CHEBI:57318"/>
        <dbReference type="ChEBI" id="CHEBI:57540"/>
        <dbReference type="ChEBI" id="CHEBI:57945"/>
        <dbReference type="ChEBI" id="CHEBI:90726"/>
        <dbReference type="EC" id="1.1.1.35"/>
    </reaction>
</comment>
<sequence length="659" mass="72346">MTENTEFRHWQLKRDAEDIAWLVLDREGEKVNSLSREVLLELDAVLAKLEEDLPRGLVIYSAKKSGFIAGADIREFDHQTDATEAKAGIEMAHKLFDRLEALPCYTVASIHGFCLGGGLELALACDYRVALDSESTRIGFPEIQLGIFPAFGGTARSIRLLGGRKALELILTARSLRARAARGLGLVDKVVSEHGSLHWAARKAIVKQRKGHRASRLNRMSSSPGTRQIIAKAMEAQVSKRARRDHYPAPYVLIDLWRKVGDDFNAMLKGEAEKASELLMGDVSRNLRRVFRLQEQLKELAKPDDSTANWQARRVHVVGAGVMGGDIAAWCALRGLEVTLQDREMKYVAPALKRAEVLFKKKLRSSAKVAAAKSRLMADVAGDGIQRADVIIEAIFENLEAKQQLFTELEQHAKPDALLASNTSAIPLEDIAAGLQQPQRLIGLHFFNPVAKMPLVEVVRGSQSDSSDIKKGCMFSQRIGKFPLPVKSAPGFLVNRVLAPYMLEAVNLLDEGHSMATIDAAAETFGMPMGPIELVDTVGLDVAVSVSKKLAPDNIKAIEPLQAMVDAGKLGKKSGEGFYLWKKDRPEKGKPSDMVALDILGERLIKPLLEECRRCLAEDIVDSADLLDAGVIFGTGFAPFRGGPMHYLEESKLLPEVTP</sequence>
<dbReference type="GO" id="GO:0070403">
    <property type="term" value="F:NAD+ binding"/>
    <property type="evidence" value="ECO:0007669"/>
    <property type="project" value="InterPro"/>
</dbReference>
<keyword evidence="5" id="KW-0276">Fatty acid metabolism</keyword>
<dbReference type="Pfam" id="PF00725">
    <property type="entry name" value="3HCDH"/>
    <property type="match status" value="1"/>
</dbReference>